<evidence type="ECO:0008006" key="4">
    <source>
        <dbReference type="Google" id="ProtNLM"/>
    </source>
</evidence>
<feature type="signal peptide" evidence="1">
    <location>
        <begin position="1"/>
        <end position="33"/>
    </location>
</feature>
<keyword evidence="3" id="KW-1185">Reference proteome</keyword>
<reference evidence="2" key="1">
    <citation type="submission" date="2021-03" db="EMBL/GenBank/DDBJ databases">
        <authorList>
            <person name="Sun Q."/>
        </authorList>
    </citation>
    <scope>NUCLEOTIDE SEQUENCE</scope>
    <source>
        <strain evidence="2">CCM 8862</strain>
    </source>
</reference>
<organism evidence="2 3">
    <name type="scientific">Corynebacterium mendelii</name>
    <dbReference type="NCBI Taxonomy" id="2765362"/>
    <lineage>
        <taxon>Bacteria</taxon>
        <taxon>Bacillati</taxon>
        <taxon>Actinomycetota</taxon>
        <taxon>Actinomycetes</taxon>
        <taxon>Mycobacteriales</taxon>
        <taxon>Corynebacteriaceae</taxon>
        <taxon>Corynebacterium</taxon>
    </lineage>
</organism>
<comment type="caution">
    <text evidence="2">The sequence shown here is derived from an EMBL/GenBank/DDBJ whole genome shotgun (WGS) entry which is preliminary data.</text>
</comment>
<evidence type="ECO:0000313" key="3">
    <source>
        <dbReference type="Proteomes" id="UP000664332"/>
    </source>
</evidence>
<accession>A0A939IWJ2</accession>
<gene>
    <name evidence="2" type="ORF">JZY06_02360</name>
</gene>
<keyword evidence="1" id="KW-0732">Signal</keyword>
<protein>
    <recommendedName>
        <fullName evidence="4">DUF5666 domain-containing protein</fullName>
    </recommendedName>
</protein>
<feature type="chain" id="PRO_5037667049" description="DUF5666 domain-containing protein" evidence="1">
    <location>
        <begin position="34"/>
        <end position="126"/>
    </location>
</feature>
<name>A0A939IWJ2_9CORY</name>
<dbReference type="EMBL" id="JAFLEQ010000003">
    <property type="protein sequence ID" value="MBN9643475.1"/>
    <property type="molecule type" value="Genomic_DNA"/>
</dbReference>
<dbReference type="Proteomes" id="UP000664332">
    <property type="component" value="Unassembled WGS sequence"/>
</dbReference>
<proteinExistence type="predicted"/>
<dbReference type="AlphaFoldDB" id="A0A939IWJ2"/>
<evidence type="ECO:0000256" key="1">
    <source>
        <dbReference type="SAM" id="SignalP"/>
    </source>
</evidence>
<sequence>MKTTTAHHLLACTVVATLAVCATVAGFITPVRAASPADGPAVVQILNSNQSYRTAVAEGQTFTVASTLVWRNNSPAAAAPESVGQIITPVNGVKASRVVFSSDRVSGTKLITPGSHKATNNGAGTR</sequence>
<evidence type="ECO:0000313" key="2">
    <source>
        <dbReference type="EMBL" id="MBN9643475.1"/>
    </source>
</evidence>
<dbReference type="RefSeq" id="WP_207118181.1">
    <property type="nucleotide sequence ID" value="NZ_JAFLEQ010000003.1"/>
</dbReference>